<dbReference type="EMBL" id="WEGK01000008">
    <property type="protein sequence ID" value="MQY20885.1"/>
    <property type="molecule type" value="Genomic_DNA"/>
</dbReference>
<dbReference type="GO" id="GO:0019301">
    <property type="term" value="P:rhamnose catabolic process"/>
    <property type="evidence" value="ECO:0007669"/>
    <property type="project" value="InterPro"/>
</dbReference>
<dbReference type="GO" id="GO:0006071">
    <property type="term" value="P:glycerol metabolic process"/>
    <property type="evidence" value="ECO:0007669"/>
    <property type="project" value="TreeGrafter"/>
</dbReference>
<comment type="similarity">
    <text evidence="1">Belongs to the FGGY kinase family.</text>
</comment>
<accession>A0A7K0D556</accession>
<dbReference type="EC" id="2.7.1.5" evidence="10"/>
<evidence type="ECO:0000256" key="3">
    <source>
        <dbReference type="ARBA" id="ARBA00022741"/>
    </source>
</evidence>
<dbReference type="Proteomes" id="UP000438448">
    <property type="component" value="Unassembled WGS sequence"/>
</dbReference>
<dbReference type="InterPro" id="IPR018485">
    <property type="entry name" value="FGGY_C"/>
</dbReference>
<dbReference type="InterPro" id="IPR013449">
    <property type="entry name" value="Rhamnulokinase"/>
</dbReference>
<dbReference type="PANTHER" id="PTHR10196:SF93">
    <property type="entry name" value="L-RHAMNULOKINASE"/>
    <property type="match status" value="1"/>
</dbReference>
<dbReference type="RefSeq" id="WP_153411625.1">
    <property type="nucleotide sequence ID" value="NZ_WEGK01000008.1"/>
</dbReference>
<evidence type="ECO:0000259" key="8">
    <source>
        <dbReference type="Pfam" id="PF00370"/>
    </source>
</evidence>
<dbReference type="GO" id="GO:0005829">
    <property type="term" value="C:cytosol"/>
    <property type="evidence" value="ECO:0007669"/>
    <property type="project" value="TreeGrafter"/>
</dbReference>
<dbReference type="SUPFAM" id="SSF53067">
    <property type="entry name" value="Actin-like ATPase domain"/>
    <property type="match status" value="2"/>
</dbReference>
<keyword evidence="6" id="KW-1015">Disulfide bond</keyword>
<sequence>MISESVFAAVDLGASSGRVVRGEIDAERIELREVHRFVNRPLALPDGLHWNVGALFEQLCVGLAAAGPVRSAGIDSWAVDYGLLDAQGALLGLPYHYRDPRASAPPPIGPVELFERTGLADLPFNTIHQLRAESAERLGAARNLLLIPDLLGYWLTGAVGAERTNASTTGLFHATRQDWDRELIDRIGLPQRLFGAIEDPGTSLGPVRPALRDAIGGRALELVRVASHDTASAVAAMPARTDRFAYICTGTWSLVGLERPAPLLTPAARERGFTNETGVAGIRFLRNVMGLWLLQECLREWPGSNTAELVAAAAELPALRTLIDVDDPDFLAPAQAGEPPMTVRIAAHCDGPVPRTPAEFTRCVIDSLALGHARAVADAVAVHGAEVEVVHLVGGGVHNASLCQATADACDRPVAAGPAEATALGNLLAQAIAADVLPDWPHARYLVARTHPPTHYSPSGDRAWRTALDRVTALARKRAA</sequence>
<dbReference type="AlphaFoldDB" id="A0A7K0D556"/>
<dbReference type="Gene3D" id="3.30.420.40">
    <property type="match status" value="2"/>
</dbReference>
<keyword evidence="7" id="KW-0684">Rhamnose metabolism</keyword>
<evidence type="ECO:0000256" key="4">
    <source>
        <dbReference type="ARBA" id="ARBA00022777"/>
    </source>
</evidence>
<evidence type="ECO:0000259" key="9">
    <source>
        <dbReference type="Pfam" id="PF02782"/>
    </source>
</evidence>
<dbReference type="Pfam" id="PF02782">
    <property type="entry name" value="FGGY_C"/>
    <property type="match status" value="1"/>
</dbReference>
<keyword evidence="11" id="KW-1185">Reference proteome</keyword>
<evidence type="ECO:0000256" key="5">
    <source>
        <dbReference type="ARBA" id="ARBA00022840"/>
    </source>
</evidence>
<dbReference type="InterPro" id="IPR018484">
    <property type="entry name" value="FGGY_N"/>
</dbReference>
<dbReference type="OrthoDB" id="9761504at2"/>
<organism evidence="10 11">
    <name type="scientific">Nocardia macrotermitis</name>
    <dbReference type="NCBI Taxonomy" id="2585198"/>
    <lineage>
        <taxon>Bacteria</taxon>
        <taxon>Bacillati</taxon>
        <taxon>Actinomycetota</taxon>
        <taxon>Actinomycetes</taxon>
        <taxon>Mycobacteriales</taxon>
        <taxon>Nocardiaceae</taxon>
        <taxon>Nocardia</taxon>
    </lineage>
</organism>
<dbReference type="GO" id="GO:0004370">
    <property type="term" value="F:glycerol kinase activity"/>
    <property type="evidence" value="ECO:0007669"/>
    <property type="project" value="TreeGrafter"/>
</dbReference>
<keyword evidence="3" id="KW-0547">Nucleotide-binding</keyword>
<dbReference type="PANTHER" id="PTHR10196">
    <property type="entry name" value="SUGAR KINASE"/>
    <property type="match status" value="1"/>
</dbReference>
<comment type="caution">
    <text evidence="10">The sequence shown here is derived from an EMBL/GenBank/DDBJ whole genome shotgun (WGS) entry which is preliminary data.</text>
</comment>
<evidence type="ECO:0000313" key="11">
    <source>
        <dbReference type="Proteomes" id="UP000438448"/>
    </source>
</evidence>
<keyword evidence="2 10" id="KW-0808">Transferase</keyword>
<evidence type="ECO:0000313" key="10">
    <source>
        <dbReference type="EMBL" id="MQY20885.1"/>
    </source>
</evidence>
<dbReference type="GO" id="GO:0005524">
    <property type="term" value="F:ATP binding"/>
    <property type="evidence" value="ECO:0007669"/>
    <property type="project" value="UniProtKB-KW"/>
</dbReference>
<evidence type="ECO:0000256" key="6">
    <source>
        <dbReference type="ARBA" id="ARBA00023157"/>
    </source>
</evidence>
<evidence type="ECO:0000256" key="2">
    <source>
        <dbReference type="ARBA" id="ARBA00022679"/>
    </source>
</evidence>
<feature type="domain" description="Carbohydrate kinase FGGY C-terminal" evidence="9">
    <location>
        <begin position="245"/>
        <end position="434"/>
    </location>
</feature>
<reference evidence="10 11" key="1">
    <citation type="submission" date="2019-10" db="EMBL/GenBank/DDBJ databases">
        <title>Nocardia macrotermitis sp. nov. and Nocardia aurantia sp. nov., isolated from the gut of fungus growing-termite Macrotermes natalensis.</title>
        <authorList>
            <person name="Benndorf R."/>
            <person name="Schwitalla J."/>
            <person name="Martin K."/>
            <person name="De Beer W."/>
            <person name="Kaster A.-K."/>
            <person name="Vollmers J."/>
            <person name="Poulsen M."/>
            <person name="Beemelmanns C."/>
        </authorList>
    </citation>
    <scope>NUCLEOTIDE SEQUENCE [LARGE SCALE GENOMIC DNA]</scope>
    <source>
        <strain evidence="10 11">RB20</strain>
    </source>
</reference>
<dbReference type="Pfam" id="PF00370">
    <property type="entry name" value="FGGY_N"/>
    <property type="match status" value="1"/>
</dbReference>
<keyword evidence="5" id="KW-0067">ATP-binding</keyword>
<keyword evidence="4 10" id="KW-0418">Kinase</keyword>
<name>A0A7K0D556_9NOCA</name>
<feature type="domain" description="Carbohydrate kinase FGGY N-terminal" evidence="8">
    <location>
        <begin position="112"/>
        <end position="234"/>
    </location>
</feature>
<evidence type="ECO:0000256" key="7">
    <source>
        <dbReference type="ARBA" id="ARBA00023308"/>
    </source>
</evidence>
<dbReference type="GO" id="GO:0008993">
    <property type="term" value="F:rhamnulokinase activity"/>
    <property type="evidence" value="ECO:0007669"/>
    <property type="project" value="UniProtKB-EC"/>
</dbReference>
<dbReference type="CDD" id="cd07771">
    <property type="entry name" value="ASKHA_NBD_FGGY_RhaB-like"/>
    <property type="match status" value="1"/>
</dbReference>
<protein>
    <submittedName>
        <fullName evidence="10">Rhamnulokinase</fullName>
        <ecNumber evidence="10">2.7.1.5</ecNumber>
    </submittedName>
</protein>
<evidence type="ECO:0000256" key="1">
    <source>
        <dbReference type="ARBA" id="ARBA00009156"/>
    </source>
</evidence>
<dbReference type="InterPro" id="IPR043129">
    <property type="entry name" value="ATPase_NBD"/>
</dbReference>
<proteinExistence type="inferred from homology"/>
<gene>
    <name evidence="10" type="primary">rhaB</name>
    <name evidence="10" type="ORF">NRB20_39930</name>
</gene>